<sequence>MLSELSANFSRISHRGTAHENEKRRQASAGVFDFVESVGWF</sequence>
<name>A4A1L9_9BACT</name>
<dbReference type="HOGENOM" id="CLU_3266486_0_0_0"/>
<accession>A4A1L9</accession>
<gene>
    <name evidence="1" type="ORF">DSM3645_04725</name>
</gene>
<organism evidence="1 2">
    <name type="scientific">Blastopirellula marina DSM 3645</name>
    <dbReference type="NCBI Taxonomy" id="314230"/>
    <lineage>
        <taxon>Bacteria</taxon>
        <taxon>Pseudomonadati</taxon>
        <taxon>Planctomycetota</taxon>
        <taxon>Planctomycetia</taxon>
        <taxon>Pirellulales</taxon>
        <taxon>Pirellulaceae</taxon>
        <taxon>Blastopirellula</taxon>
    </lineage>
</organism>
<dbReference type="Proteomes" id="UP000004358">
    <property type="component" value="Unassembled WGS sequence"/>
</dbReference>
<dbReference type="EMBL" id="AANZ01000036">
    <property type="protein sequence ID" value="EAQ77324.1"/>
    <property type="molecule type" value="Genomic_DNA"/>
</dbReference>
<reference evidence="1 2" key="1">
    <citation type="submission" date="2006-02" db="EMBL/GenBank/DDBJ databases">
        <authorList>
            <person name="Amann R."/>
            <person name="Ferriera S."/>
            <person name="Johnson J."/>
            <person name="Kravitz S."/>
            <person name="Halpern A."/>
            <person name="Remington K."/>
            <person name="Beeson K."/>
            <person name="Tran B."/>
            <person name="Rogers Y.-H."/>
            <person name="Friedman R."/>
            <person name="Venter J.C."/>
        </authorList>
    </citation>
    <scope>NUCLEOTIDE SEQUENCE [LARGE SCALE GENOMIC DNA]</scope>
    <source>
        <strain evidence="1 2">DSM 3645</strain>
    </source>
</reference>
<protein>
    <submittedName>
        <fullName evidence="1">Uncharacterized protein</fullName>
    </submittedName>
</protein>
<dbReference type="AlphaFoldDB" id="A4A1L9"/>
<comment type="caution">
    <text evidence="1">The sequence shown here is derived from an EMBL/GenBank/DDBJ whole genome shotgun (WGS) entry which is preliminary data.</text>
</comment>
<proteinExistence type="predicted"/>
<dbReference type="STRING" id="314230.DSM3645_04725"/>
<evidence type="ECO:0000313" key="2">
    <source>
        <dbReference type="Proteomes" id="UP000004358"/>
    </source>
</evidence>
<evidence type="ECO:0000313" key="1">
    <source>
        <dbReference type="EMBL" id="EAQ77324.1"/>
    </source>
</evidence>